<dbReference type="PROSITE" id="PS51196">
    <property type="entry name" value="SECA_MOTOR_DEAD"/>
    <property type="match status" value="1"/>
</dbReference>
<evidence type="ECO:0000256" key="9">
    <source>
        <dbReference type="ARBA" id="ARBA00022927"/>
    </source>
</evidence>
<dbReference type="InterPro" id="IPR027417">
    <property type="entry name" value="P-loop_NTPase"/>
</dbReference>
<evidence type="ECO:0000256" key="4">
    <source>
        <dbReference type="ARBA" id="ARBA00022475"/>
    </source>
</evidence>
<dbReference type="InterPro" id="IPR000185">
    <property type="entry name" value="SecA"/>
</dbReference>
<keyword evidence="5 13" id="KW-0963">Cytoplasm</keyword>
<comment type="subunit">
    <text evidence="13">Monomer and homodimer. Part of the essential Sec protein translocation apparatus which comprises SecA, SecYEG and auxiliary proteins SecDF-YajC and YidC.</text>
</comment>
<gene>
    <name evidence="17" type="primary">secA2</name>
    <name evidence="13" type="synonym">secA</name>
    <name evidence="17" type="ORF">L2737_03985</name>
</gene>
<feature type="domain" description="Helicase C-terminal" evidence="15">
    <location>
        <begin position="418"/>
        <end position="595"/>
    </location>
</feature>
<dbReference type="InterPro" id="IPR001650">
    <property type="entry name" value="Helicase_C-like"/>
</dbReference>
<dbReference type="SMART" id="SM00957">
    <property type="entry name" value="SecA_DEAD"/>
    <property type="match status" value="1"/>
</dbReference>
<dbReference type="NCBIfam" id="TIGR04221">
    <property type="entry name" value="SecA2_Mycobac"/>
    <property type="match status" value="1"/>
</dbReference>
<keyword evidence="3 13" id="KW-0813">Transport</keyword>
<dbReference type="InterPro" id="IPR011130">
    <property type="entry name" value="SecA_preprotein_X-link_dom"/>
</dbReference>
<evidence type="ECO:0000256" key="12">
    <source>
        <dbReference type="ARBA" id="ARBA00023136"/>
    </source>
</evidence>
<comment type="subcellular location">
    <subcellularLocation>
        <location evidence="13">Cell membrane</location>
        <topology evidence="13">Peripheral membrane protein</topology>
        <orientation evidence="13">Cytoplasmic side</orientation>
    </subcellularLocation>
    <subcellularLocation>
        <location evidence="13">Cytoplasm</location>
    </subcellularLocation>
    <subcellularLocation>
        <location evidence="1">Membrane</location>
        <topology evidence="1">Peripheral membrane protein</topology>
    </subcellularLocation>
    <text evidence="13">Distribution is 50-50.</text>
</comment>
<keyword evidence="6" id="KW-0997">Cell inner membrane</keyword>
<dbReference type="InterPro" id="IPR011116">
    <property type="entry name" value="SecA_Wing/Scaffold"/>
</dbReference>
<sequence length="775" mass="86092">MFKRVMEKLQRSSIESDLKPFKRTLTQIDSFSETLKSLCDDELKAQLQSLCASISPPMNIPTQVKIFAFVSEISNRLLGMRPFDSQMLAGLALHDGYIVDMKTGEGKTLAAAAPVIVNALAGRKVHVLTFNDYLAKRDSHFLQPLYHFFGLSVDMIQAGMSGKQRKKAHACDIVYATAREVGFDYLRDQLVHYKQQKVLSGLDVAIVDEADSILIDEARIPLVISGDIHQNNDQLTHIATVIKQLDKTNDYAVDEFSTSVHLTESGSRKIEQQFGCENLFDIDNLPLLTSVNLALHVEVLLVKDIDYIVKDNSIKLVDEFTGRIAEKHRWPDGMQSALESKEGLPVKKEGQTLGSITLQHLMCLFKKVSGMTGTAVLAAQDFEQLYRLKTCVIPPRKPCIRIDKPDRVFSTKAEKIIAICNEISLIQRTGQPVLVGTPNVRESENLYALLVEKGIECCLLNAKNDEQEAQIIAQAGALGAVTICTNLAGRGTDILLGAKDTASNIQVKKAGGLHIIGTSRFESRRIDDQLRGRAARQGEPGSSQYFVSLEDKLFNHLGQGGLLSGKSDTGELLSNARISKKIAHGQRVLEGADLDRRKALYKYSDLVEQQRQMIHQLRNDILLGEGAEQFKSKVTPRWQSLSTVVSDEKLNEALNIVVMHAIDKLWVQHLSEIDYIKEGINLVGTAGTSFMLSGNEPYHVFVQQVQQVFEQLLAELKTVVVDLFNNLAIDENGINPNSELFAMTKSTSSYVVADNPFDAVDRQFIASIWKKLKLA</sequence>
<dbReference type="HAMAP" id="MF_01382">
    <property type="entry name" value="SecA"/>
    <property type="match status" value="1"/>
</dbReference>
<evidence type="ECO:0000256" key="10">
    <source>
        <dbReference type="ARBA" id="ARBA00022967"/>
    </source>
</evidence>
<dbReference type="PRINTS" id="PR00906">
    <property type="entry name" value="SECA"/>
</dbReference>
<dbReference type="EMBL" id="JAKIKU010000002">
    <property type="protein sequence ID" value="MCL1044492.1"/>
    <property type="molecule type" value="Genomic_DNA"/>
</dbReference>
<keyword evidence="4 13" id="KW-1003">Cell membrane</keyword>
<dbReference type="Gene3D" id="1.10.3060.10">
    <property type="entry name" value="Helical scaffold and wing domains of SecA"/>
    <property type="match status" value="1"/>
</dbReference>
<keyword evidence="7 13" id="KW-0547">Nucleotide-binding</keyword>
<dbReference type="Pfam" id="PF07516">
    <property type="entry name" value="SecA_SW"/>
    <property type="match status" value="2"/>
</dbReference>
<keyword evidence="10 13" id="KW-1278">Translocase</keyword>
<dbReference type="Proteomes" id="UP001202134">
    <property type="component" value="Unassembled WGS sequence"/>
</dbReference>
<dbReference type="SUPFAM" id="SSF52540">
    <property type="entry name" value="P-loop containing nucleoside triphosphate hydrolases"/>
    <property type="match status" value="2"/>
</dbReference>
<reference evidence="17 18" key="1">
    <citation type="submission" date="2022-01" db="EMBL/GenBank/DDBJ databases">
        <title>Whole genome-based taxonomy of the Shewanellaceae.</title>
        <authorList>
            <person name="Martin-Rodriguez A.J."/>
        </authorList>
    </citation>
    <scope>NUCLEOTIDE SEQUENCE [LARGE SCALE GENOMIC DNA]</scope>
    <source>
        <strain evidence="17 18">DSM 24955</strain>
    </source>
</reference>
<evidence type="ECO:0000256" key="13">
    <source>
        <dbReference type="HAMAP-Rule" id="MF_01382"/>
    </source>
</evidence>
<dbReference type="CDD" id="cd18803">
    <property type="entry name" value="SF2_C_secA"/>
    <property type="match status" value="1"/>
</dbReference>
<keyword evidence="18" id="KW-1185">Reference proteome</keyword>
<feature type="binding site" evidence="13">
    <location>
        <position position="86"/>
    </location>
    <ligand>
        <name>ATP</name>
        <dbReference type="ChEBI" id="CHEBI:30616"/>
    </ligand>
</feature>
<dbReference type="Pfam" id="PF07517">
    <property type="entry name" value="SecA_DEAD"/>
    <property type="match status" value="1"/>
</dbReference>
<evidence type="ECO:0000313" key="18">
    <source>
        <dbReference type="Proteomes" id="UP001202134"/>
    </source>
</evidence>
<evidence type="ECO:0000256" key="2">
    <source>
        <dbReference type="ARBA" id="ARBA00007650"/>
    </source>
</evidence>
<keyword evidence="12 13" id="KW-0472">Membrane</keyword>
<dbReference type="Pfam" id="PF21090">
    <property type="entry name" value="P-loop_SecA"/>
    <property type="match status" value="1"/>
</dbReference>
<feature type="binding site" evidence="13">
    <location>
        <begin position="104"/>
        <end position="108"/>
    </location>
    <ligand>
        <name>ATP</name>
        <dbReference type="ChEBI" id="CHEBI:30616"/>
    </ligand>
</feature>
<dbReference type="Gene3D" id="3.40.50.300">
    <property type="entry name" value="P-loop containing nucleotide triphosphate hydrolases"/>
    <property type="match status" value="3"/>
</dbReference>
<dbReference type="PROSITE" id="PS51192">
    <property type="entry name" value="HELICASE_ATP_BIND_1"/>
    <property type="match status" value="1"/>
</dbReference>
<evidence type="ECO:0000256" key="5">
    <source>
        <dbReference type="ARBA" id="ARBA00022490"/>
    </source>
</evidence>
<evidence type="ECO:0000313" key="17">
    <source>
        <dbReference type="EMBL" id="MCL1044492.1"/>
    </source>
</evidence>
<dbReference type="PROSITE" id="PS51194">
    <property type="entry name" value="HELICASE_CTER"/>
    <property type="match status" value="1"/>
</dbReference>
<dbReference type="InterPro" id="IPR014001">
    <property type="entry name" value="Helicase_ATP-bd"/>
</dbReference>
<evidence type="ECO:0000256" key="7">
    <source>
        <dbReference type="ARBA" id="ARBA00022741"/>
    </source>
</evidence>
<keyword evidence="8 13" id="KW-0067">ATP-binding</keyword>
<comment type="function">
    <text evidence="13">Part of the Sec protein translocase complex. Interacts with the SecYEG preprotein conducting channel. Has a central role in coupling the hydrolysis of ATP to the transfer of proteins into and across the cell membrane, serving both as a receptor for the preprotein-SecB complex and as an ATP-driven molecular motor driving the stepwise translocation of polypeptide chains across the membrane.</text>
</comment>
<keyword evidence="9 13" id="KW-0653">Protein transport</keyword>
<dbReference type="InterPro" id="IPR026389">
    <property type="entry name" value="SecA_Actinobact-type"/>
</dbReference>
<dbReference type="CDD" id="cd17928">
    <property type="entry name" value="DEXDc_SecA"/>
    <property type="match status" value="1"/>
</dbReference>
<accession>A0ABT0KKX6</accession>
<dbReference type="SUPFAM" id="SSF81767">
    <property type="entry name" value="Pre-protein crosslinking domain of SecA"/>
    <property type="match status" value="1"/>
</dbReference>
<protein>
    <recommendedName>
        <fullName evidence="13">Protein translocase subunit SecA</fullName>
        <ecNumber evidence="13">7.4.2.8</ecNumber>
    </recommendedName>
</protein>
<evidence type="ECO:0000259" key="15">
    <source>
        <dbReference type="PROSITE" id="PS51194"/>
    </source>
</evidence>
<dbReference type="InterPro" id="IPR014018">
    <property type="entry name" value="SecA_motor_DEAD"/>
</dbReference>
<dbReference type="SMART" id="SM00958">
    <property type="entry name" value="SecA_PP_bind"/>
    <property type="match status" value="1"/>
</dbReference>
<dbReference type="EC" id="7.4.2.8" evidence="13"/>
<evidence type="ECO:0000256" key="8">
    <source>
        <dbReference type="ARBA" id="ARBA00022840"/>
    </source>
</evidence>
<dbReference type="Pfam" id="PF01043">
    <property type="entry name" value="SecA_PP_bind"/>
    <property type="match status" value="1"/>
</dbReference>
<comment type="similarity">
    <text evidence="2 13">Belongs to the SecA family.</text>
</comment>
<dbReference type="InterPro" id="IPR044722">
    <property type="entry name" value="SecA_SF2_C"/>
</dbReference>
<dbReference type="InterPro" id="IPR011115">
    <property type="entry name" value="SecA_DEAD"/>
</dbReference>
<dbReference type="PANTHER" id="PTHR30612">
    <property type="entry name" value="SECA INNER MEMBRANE COMPONENT OF SEC PROTEIN SECRETION SYSTEM"/>
    <property type="match status" value="1"/>
</dbReference>
<evidence type="ECO:0000256" key="3">
    <source>
        <dbReference type="ARBA" id="ARBA00022448"/>
    </source>
</evidence>
<dbReference type="InterPro" id="IPR036266">
    <property type="entry name" value="SecA_Wing/Scaffold_sf"/>
</dbReference>
<evidence type="ECO:0000256" key="1">
    <source>
        <dbReference type="ARBA" id="ARBA00004170"/>
    </source>
</evidence>
<proteinExistence type="inferred from homology"/>
<evidence type="ECO:0000259" key="16">
    <source>
        <dbReference type="PROSITE" id="PS51196"/>
    </source>
</evidence>
<dbReference type="RefSeq" id="WP_248954869.1">
    <property type="nucleotide sequence ID" value="NZ_JAKIKU010000002.1"/>
</dbReference>
<organism evidence="17 18">
    <name type="scientific">Shewanella electrodiphila</name>
    <dbReference type="NCBI Taxonomy" id="934143"/>
    <lineage>
        <taxon>Bacteria</taxon>
        <taxon>Pseudomonadati</taxon>
        <taxon>Pseudomonadota</taxon>
        <taxon>Gammaproteobacteria</taxon>
        <taxon>Alteromonadales</taxon>
        <taxon>Shewanellaceae</taxon>
        <taxon>Shewanella</taxon>
    </lineage>
</organism>
<evidence type="ECO:0000256" key="11">
    <source>
        <dbReference type="ARBA" id="ARBA00023010"/>
    </source>
</evidence>
<evidence type="ECO:0000256" key="6">
    <source>
        <dbReference type="ARBA" id="ARBA00022519"/>
    </source>
</evidence>
<feature type="domain" description="Helicase ATP-binding" evidence="14">
    <location>
        <begin position="88"/>
        <end position="246"/>
    </location>
</feature>
<dbReference type="SUPFAM" id="SSF81886">
    <property type="entry name" value="Helical scaffold and wing domains of SecA"/>
    <property type="match status" value="1"/>
</dbReference>
<name>A0ABT0KKX6_9GAMM</name>
<dbReference type="InterPro" id="IPR036670">
    <property type="entry name" value="SecA_X-link_sf"/>
</dbReference>
<dbReference type="Gene3D" id="3.90.1440.10">
    <property type="entry name" value="SecA, preprotein cross-linking domain"/>
    <property type="match status" value="1"/>
</dbReference>
<evidence type="ECO:0000259" key="14">
    <source>
        <dbReference type="PROSITE" id="PS51192"/>
    </source>
</evidence>
<dbReference type="PANTHER" id="PTHR30612:SF0">
    <property type="entry name" value="CHLOROPLAST PROTEIN-TRANSPORTING ATPASE"/>
    <property type="match status" value="1"/>
</dbReference>
<feature type="domain" description="SecA family profile" evidence="16">
    <location>
        <begin position="3"/>
        <end position="574"/>
    </location>
</feature>
<comment type="catalytic activity">
    <reaction evidence="13">
        <text>ATP + H2O + cellular proteinSide 1 = ADP + phosphate + cellular proteinSide 2.</text>
        <dbReference type="EC" id="7.4.2.8"/>
    </reaction>
</comment>
<keyword evidence="11 13" id="KW-0811">Translocation</keyword>
<feature type="binding site" evidence="13">
    <location>
        <position position="493"/>
    </location>
    <ligand>
        <name>ATP</name>
        <dbReference type="ChEBI" id="CHEBI:30616"/>
    </ligand>
</feature>
<comment type="caution">
    <text evidence="17">The sequence shown here is derived from an EMBL/GenBank/DDBJ whole genome shotgun (WGS) entry which is preliminary data.</text>
</comment>